<protein>
    <submittedName>
        <fullName evidence="2">Uncharacterized protein</fullName>
    </submittedName>
</protein>
<feature type="transmembrane region" description="Helical" evidence="1">
    <location>
        <begin position="36"/>
        <end position="55"/>
    </location>
</feature>
<dbReference type="EMBL" id="WJXA01000377">
    <property type="protein sequence ID" value="KAF7113041.1"/>
    <property type="molecule type" value="Genomic_DNA"/>
</dbReference>
<name>A0A834FUZ1_RHOSS</name>
<keyword evidence="1" id="KW-1133">Transmembrane helix</keyword>
<accession>A0A834FUZ1</accession>
<keyword evidence="3" id="KW-1185">Reference proteome</keyword>
<evidence type="ECO:0000256" key="1">
    <source>
        <dbReference type="SAM" id="Phobius"/>
    </source>
</evidence>
<dbReference type="Proteomes" id="UP000626092">
    <property type="component" value="Unassembled WGS sequence"/>
</dbReference>
<keyword evidence="1" id="KW-0472">Membrane</keyword>
<organism evidence="2 3">
    <name type="scientific">Rhododendron simsii</name>
    <name type="common">Sims's rhododendron</name>
    <dbReference type="NCBI Taxonomy" id="118357"/>
    <lineage>
        <taxon>Eukaryota</taxon>
        <taxon>Viridiplantae</taxon>
        <taxon>Streptophyta</taxon>
        <taxon>Embryophyta</taxon>
        <taxon>Tracheophyta</taxon>
        <taxon>Spermatophyta</taxon>
        <taxon>Magnoliopsida</taxon>
        <taxon>eudicotyledons</taxon>
        <taxon>Gunneridae</taxon>
        <taxon>Pentapetalae</taxon>
        <taxon>asterids</taxon>
        <taxon>Ericales</taxon>
        <taxon>Ericaceae</taxon>
        <taxon>Ericoideae</taxon>
        <taxon>Rhodoreae</taxon>
        <taxon>Rhododendron</taxon>
    </lineage>
</organism>
<evidence type="ECO:0000313" key="3">
    <source>
        <dbReference type="Proteomes" id="UP000626092"/>
    </source>
</evidence>
<evidence type="ECO:0000313" key="2">
    <source>
        <dbReference type="EMBL" id="KAF7113041.1"/>
    </source>
</evidence>
<dbReference type="AlphaFoldDB" id="A0A834FUZ1"/>
<proteinExistence type="predicted"/>
<keyword evidence="1" id="KW-0812">Transmembrane</keyword>
<comment type="caution">
    <text evidence="2">The sequence shown here is derived from an EMBL/GenBank/DDBJ whole genome shotgun (WGS) entry which is preliminary data.</text>
</comment>
<reference evidence="2" key="1">
    <citation type="submission" date="2019-11" db="EMBL/GenBank/DDBJ databases">
        <authorList>
            <person name="Liu Y."/>
            <person name="Hou J."/>
            <person name="Li T.-Q."/>
            <person name="Guan C.-H."/>
            <person name="Wu X."/>
            <person name="Wu H.-Z."/>
            <person name="Ling F."/>
            <person name="Zhang R."/>
            <person name="Shi X.-G."/>
            <person name="Ren J.-P."/>
            <person name="Chen E.-F."/>
            <person name="Sun J.-M."/>
        </authorList>
    </citation>
    <scope>NUCLEOTIDE SEQUENCE</scope>
    <source>
        <strain evidence="2">Adult_tree_wgs_1</strain>
        <tissue evidence="2">Leaves</tissue>
    </source>
</reference>
<dbReference type="OrthoDB" id="1937685at2759"/>
<sequence length="160" mass="17516">MNSPPTTIYHNPTKNPLENDNLSLSLSLSNFRSSSITTFTILIVSLSSAATAVVLEQELKSMCTTLRTRGYTLFANAISATNLFTDILAGTIHLLRPHQLLPPRFWTWQPQLRTTSQPSIATSSPVASQSSIFNLFFPHALNNDSGPESRCDLSSEAASF</sequence>
<gene>
    <name evidence="2" type="ORF">RHSIM_RhsimUnG0166900</name>
</gene>